<dbReference type="RefSeq" id="XP_027339316.1">
    <property type="nucleotide sequence ID" value="XM_027483515.1"/>
</dbReference>
<organism evidence="6 7">
    <name type="scientific">Abrus precatorius</name>
    <name type="common">Indian licorice</name>
    <name type="synonym">Glycine abrus</name>
    <dbReference type="NCBI Taxonomy" id="3816"/>
    <lineage>
        <taxon>Eukaryota</taxon>
        <taxon>Viridiplantae</taxon>
        <taxon>Streptophyta</taxon>
        <taxon>Embryophyta</taxon>
        <taxon>Tracheophyta</taxon>
        <taxon>Spermatophyta</taxon>
        <taxon>Magnoliopsida</taxon>
        <taxon>eudicotyledons</taxon>
        <taxon>Gunneridae</taxon>
        <taxon>Pentapetalae</taxon>
        <taxon>rosids</taxon>
        <taxon>fabids</taxon>
        <taxon>Fabales</taxon>
        <taxon>Fabaceae</taxon>
        <taxon>Papilionoideae</taxon>
        <taxon>50 kb inversion clade</taxon>
        <taxon>NPAAA clade</taxon>
        <taxon>indigoferoid/millettioid clade</taxon>
        <taxon>Abreae</taxon>
        <taxon>Abrus</taxon>
    </lineage>
</organism>
<sequence>MLNMKHISLIFSIIVVATISMPITHCRVLKPDDVKLIEDTCKQTPNPNLCVQLLKADPRSSGADIEGLALILVDVIKGKANEALNKINQLLKGKVEKNALISCAGKYKAILEADVPQATEALKTGNPKFAEDAASDSAVEATSCEKGFSGKSPLTNENNGMNDVANVTRAVVRLLL</sequence>
<proteinExistence type="inferred from homology"/>
<keyword evidence="1 4" id="KW-0732">Signal</keyword>
<dbReference type="KEGG" id="aprc:113853067"/>
<dbReference type="InterPro" id="IPR035513">
    <property type="entry name" value="Invertase/methylesterase_inhib"/>
</dbReference>
<dbReference type="PANTHER" id="PTHR36710:SF13">
    <property type="entry name" value="PUTATIVE-RELATED"/>
    <property type="match status" value="1"/>
</dbReference>
<protein>
    <submittedName>
        <fullName evidence="7">Cell wall / vacuolar inhibitor of fructosidase 1-like</fullName>
    </submittedName>
</protein>
<dbReference type="InterPro" id="IPR052421">
    <property type="entry name" value="PCW_Enzyme_Inhibitor"/>
</dbReference>
<dbReference type="GeneID" id="113853067"/>
<dbReference type="SUPFAM" id="SSF101148">
    <property type="entry name" value="Plant invertase/pectin methylesterase inhibitor"/>
    <property type="match status" value="1"/>
</dbReference>
<keyword evidence="6" id="KW-1185">Reference proteome</keyword>
<accession>A0A8B8K6K4</accession>
<dbReference type="PANTHER" id="PTHR36710">
    <property type="entry name" value="PECTINESTERASE INHIBITOR-LIKE"/>
    <property type="match status" value="1"/>
</dbReference>
<dbReference type="InterPro" id="IPR006501">
    <property type="entry name" value="Pectinesterase_inhib_dom"/>
</dbReference>
<dbReference type="InterPro" id="IPR034087">
    <property type="entry name" value="C/VIF1"/>
</dbReference>
<feature type="chain" id="PRO_5034869374" evidence="4">
    <location>
        <begin position="21"/>
        <end position="176"/>
    </location>
</feature>
<dbReference type="Gene3D" id="1.20.140.40">
    <property type="entry name" value="Invertase/pectin methylesterase inhibitor family protein"/>
    <property type="match status" value="1"/>
</dbReference>
<gene>
    <name evidence="7" type="primary">LOC113853067</name>
</gene>
<dbReference type="Proteomes" id="UP000694853">
    <property type="component" value="Unplaced"/>
</dbReference>
<comment type="similarity">
    <text evidence="3">Belongs to the PMEI family.</text>
</comment>
<evidence type="ECO:0000256" key="3">
    <source>
        <dbReference type="ARBA" id="ARBA00038471"/>
    </source>
</evidence>
<dbReference type="CDD" id="cd15796">
    <property type="entry name" value="CIF_like"/>
    <property type="match status" value="1"/>
</dbReference>
<dbReference type="FunFam" id="1.20.140.40:FF:000009">
    <property type="entry name" value="Invertase/pectin methylesterase inhibitor family protein"/>
    <property type="match status" value="1"/>
</dbReference>
<evidence type="ECO:0000256" key="4">
    <source>
        <dbReference type="SAM" id="SignalP"/>
    </source>
</evidence>
<dbReference type="Pfam" id="PF04043">
    <property type="entry name" value="PMEI"/>
    <property type="match status" value="1"/>
</dbReference>
<dbReference type="SMART" id="SM00856">
    <property type="entry name" value="PMEI"/>
    <property type="match status" value="1"/>
</dbReference>
<reference evidence="7" key="2">
    <citation type="submission" date="2025-08" db="UniProtKB">
        <authorList>
            <consortium name="RefSeq"/>
        </authorList>
    </citation>
    <scope>IDENTIFICATION</scope>
    <source>
        <tissue evidence="7">Young leaves</tissue>
    </source>
</reference>
<dbReference type="OrthoDB" id="1918674at2759"/>
<dbReference type="NCBIfam" id="TIGR01614">
    <property type="entry name" value="PME_inhib"/>
    <property type="match status" value="1"/>
</dbReference>
<evidence type="ECO:0000256" key="2">
    <source>
        <dbReference type="ARBA" id="ARBA00023157"/>
    </source>
</evidence>
<evidence type="ECO:0000313" key="6">
    <source>
        <dbReference type="Proteomes" id="UP000694853"/>
    </source>
</evidence>
<feature type="signal peptide" evidence="4">
    <location>
        <begin position="1"/>
        <end position="20"/>
    </location>
</feature>
<evidence type="ECO:0000256" key="1">
    <source>
        <dbReference type="ARBA" id="ARBA00022729"/>
    </source>
</evidence>
<dbReference type="AlphaFoldDB" id="A0A8B8K6K4"/>
<name>A0A8B8K6K4_ABRPR</name>
<evidence type="ECO:0000313" key="7">
    <source>
        <dbReference type="RefSeq" id="XP_027339316.1"/>
    </source>
</evidence>
<dbReference type="GO" id="GO:0004857">
    <property type="term" value="F:enzyme inhibitor activity"/>
    <property type="evidence" value="ECO:0007669"/>
    <property type="project" value="InterPro"/>
</dbReference>
<reference evidence="6" key="1">
    <citation type="journal article" date="2019" name="Toxins">
        <title>Detection of Abrin-Like and Prepropulchellin-Like Toxin Genes and Transcripts Using Whole Genome Sequencing and Full-Length Transcript Sequencing of Abrus precatorius.</title>
        <authorList>
            <person name="Hovde B.T."/>
            <person name="Daligault H.E."/>
            <person name="Hanschen E.R."/>
            <person name="Kunde Y.A."/>
            <person name="Johnson M.B."/>
            <person name="Starkenburg S.R."/>
            <person name="Johnson S.L."/>
        </authorList>
    </citation>
    <scope>NUCLEOTIDE SEQUENCE [LARGE SCALE GENOMIC DNA]</scope>
</reference>
<evidence type="ECO:0000259" key="5">
    <source>
        <dbReference type="SMART" id="SM00856"/>
    </source>
</evidence>
<keyword evidence="2" id="KW-1015">Disulfide bond</keyword>
<feature type="domain" description="Pectinesterase inhibitor" evidence="5">
    <location>
        <begin position="32"/>
        <end position="171"/>
    </location>
</feature>